<dbReference type="Gene3D" id="3.90.230.10">
    <property type="entry name" value="Creatinase/methionine aminopeptidase superfamily"/>
    <property type="match status" value="1"/>
</dbReference>
<dbReference type="FunFam" id="3.90.230.10:FF:000009">
    <property type="entry name" value="xaa-Pro aminopeptidase 2"/>
    <property type="match status" value="1"/>
</dbReference>
<dbReference type="SUPFAM" id="SSF53092">
    <property type="entry name" value="Creatinase/prolidase N-terminal domain"/>
    <property type="match status" value="1"/>
</dbReference>
<dbReference type="Gene3D" id="3.40.350.10">
    <property type="entry name" value="Creatinase/prolidase N-terminal domain"/>
    <property type="match status" value="2"/>
</dbReference>
<name>A0A1N7L3E4_9RHOB</name>
<dbReference type="Pfam" id="PF00557">
    <property type="entry name" value="Peptidase_M24"/>
    <property type="match status" value="1"/>
</dbReference>
<dbReference type="STRING" id="633194.SAMN05421759_102344"/>
<dbReference type="Pfam" id="PF16188">
    <property type="entry name" value="Peptidase_M24_C"/>
    <property type="match status" value="1"/>
</dbReference>
<dbReference type="GO" id="GO:0070006">
    <property type="term" value="F:metalloaminopeptidase activity"/>
    <property type="evidence" value="ECO:0007669"/>
    <property type="project" value="InterPro"/>
</dbReference>
<reference evidence="8" key="1">
    <citation type="submission" date="2017-01" db="EMBL/GenBank/DDBJ databases">
        <authorList>
            <person name="Varghese N."/>
            <person name="Submissions S."/>
        </authorList>
    </citation>
    <scope>NUCLEOTIDE SEQUENCE [LARGE SCALE GENOMIC DNA]</scope>
    <source>
        <strain evidence="8">DSM 29430</strain>
    </source>
</reference>
<evidence type="ECO:0000313" key="8">
    <source>
        <dbReference type="Proteomes" id="UP000186684"/>
    </source>
</evidence>
<feature type="domain" description="Peptidase M24 C-terminal" evidence="6">
    <location>
        <begin position="539"/>
        <end position="599"/>
    </location>
</feature>
<dbReference type="GO" id="GO:0005737">
    <property type="term" value="C:cytoplasm"/>
    <property type="evidence" value="ECO:0007669"/>
    <property type="project" value="UniProtKB-ARBA"/>
</dbReference>
<keyword evidence="7" id="KW-0645">Protease</keyword>
<dbReference type="PANTHER" id="PTHR43763">
    <property type="entry name" value="XAA-PRO AMINOPEPTIDASE 1"/>
    <property type="match status" value="1"/>
</dbReference>
<keyword evidence="8" id="KW-1185">Reference proteome</keyword>
<evidence type="ECO:0000256" key="1">
    <source>
        <dbReference type="ARBA" id="ARBA00008766"/>
    </source>
</evidence>
<dbReference type="Proteomes" id="UP000186684">
    <property type="component" value="Unassembled WGS sequence"/>
</dbReference>
<dbReference type="InterPro" id="IPR029149">
    <property type="entry name" value="Creatin/AminoP/Spt16_N"/>
</dbReference>
<dbReference type="GO" id="GO:0046872">
    <property type="term" value="F:metal ion binding"/>
    <property type="evidence" value="ECO:0007669"/>
    <property type="project" value="UniProtKB-KW"/>
</dbReference>
<protein>
    <submittedName>
        <fullName evidence="7">Xaa-Pro aminopeptidase</fullName>
    </submittedName>
</protein>
<feature type="domain" description="Peptidase M24" evidence="4">
    <location>
        <begin position="317"/>
        <end position="527"/>
    </location>
</feature>
<organism evidence="7 8">
    <name type="scientific">Roseivivax lentus</name>
    <dbReference type="NCBI Taxonomy" id="633194"/>
    <lineage>
        <taxon>Bacteria</taxon>
        <taxon>Pseudomonadati</taxon>
        <taxon>Pseudomonadota</taxon>
        <taxon>Alphaproteobacteria</taxon>
        <taxon>Rhodobacterales</taxon>
        <taxon>Roseobacteraceae</taxon>
        <taxon>Roseivivax</taxon>
    </lineage>
</organism>
<dbReference type="InterPro" id="IPR032416">
    <property type="entry name" value="Peptidase_M24_C"/>
</dbReference>
<keyword evidence="7" id="KW-0031">Aminopeptidase</keyword>
<evidence type="ECO:0000259" key="4">
    <source>
        <dbReference type="Pfam" id="PF00557"/>
    </source>
</evidence>
<evidence type="ECO:0000259" key="6">
    <source>
        <dbReference type="Pfam" id="PF16188"/>
    </source>
</evidence>
<dbReference type="EMBL" id="FTOQ01000002">
    <property type="protein sequence ID" value="SIS68379.1"/>
    <property type="molecule type" value="Genomic_DNA"/>
</dbReference>
<dbReference type="Pfam" id="PF01321">
    <property type="entry name" value="Creatinase_N"/>
    <property type="match status" value="1"/>
</dbReference>
<dbReference type="RefSeq" id="WP_076445741.1">
    <property type="nucleotide sequence ID" value="NZ_FTOQ01000002.1"/>
</dbReference>
<dbReference type="SUPFAM" id="SSF55920">
    <property type="entry name" value="Creatinase/aminopeptidase"/>
    <property type="match status" value="1"/>
</dbReference>
<dbReference type="InterPro" id="IPR033740">
    <property type="entry name" value="Pept_M24B"/>
</dbReference>
<keyword evidence="2" id="KW-0479">Metal-binding</keyword>
<sequence>MSDPAYFQTFVETARPEQGPPRLAALRAEMADMGLDGFIVPRADAFQGEYVAPHDDRLAWLTGFTGSAGHCVVLAEKAGVFVDGRYRLQVRNQVAEDYTPVDWPEISLAEWINAQAAQGARIGIDPWLLSVDQAERLEGDLDNARLVRTDNLVDRVWPNQPAPPMGPVTAHPVQLAGEAHGDKIARLAQTLAPADHAVITQPDSLAWLLNIRGSDIPRNPVPHGFAVLHATGRVSLFMAAAKLTALGEHLGDAVTLHGPEDFLAALAGLEGVVGIDPATCPLAVLDALEAAEIEVHRADDPCLLPKACKNPTEIAGARAAHHRDGQAMCRFLAWLDRTAPGDLHETDVARRLETFRRETGALLDIAFETISGAGPHGAIVHYRVTEKTDAPIEAGQLLLVDSGGQYRDGTTDVTRTIAIGAVGDEECRNYTRVLKGMIAVSRLRWPAGLAGRDIDPFARQALWQAGLDYGHGTGHGVGAYLSVHEGPQRIARTGQVPLKPGMILSNEPGFYREGAYGIRIENLVVVQKAAELPGQTVAEMLSFETLTYVPLDRRLIVQEMLTRDERDWIDEYHAECRTRLAEGLDPETRLWLEAATAPLGA</sequence>
<evidence type="ECO:0000256" key="2">
    <source>
        <dbReference type="ARBA" id="ARBA00022723"/>
    </source>
</evidence>
<dbReference type="InterPro" id="IPR036005">
    <property type="entry name" value="Creatinase/aminopeptidase-like"/>
</dbReference>
<accession>A0A1N7L3E4</accession>
<evidence type="ECO:0000313" key="7">
    <source>
        <dbReference type="EMBL" id="SIS68379.1"/>
    </source>
</evidence>
<dbReference type="Pfam" id="PF16189">
    <property type="entry name" value="Creatinase_N_2"/>
    <property type="match status" value="1"/>
</dbReference>
<feature type="domain" description="Creatinase N-terminal" evidence="5">
    <location>
        <begin position="22"/>
        <end position="156"/>
    </location>
</feature>
<proteinExistence type="inferred from homology"/>
<comment type="similarity">
    <text evidence="1">Belongs to the peptidase M24B family.</text>
</comment>
<dbReference type="CDD" id="cd01085">
    <property type="entry name" value="APP"/>
    <property type="match status" value="1"/>
</dbReference>
<dbReference type="AlphaFoldDB" id="A0A1N7L3E4"/>
<keyword evidence="3" id="KW-0378">Hydrolase</keyword>
<evidence type="ECO:0000259" key="5">
    <source>
        <dbReference type="Pfam" id="PF01321"/>
    </source>
</evidence>
<dbReference type="InterPro" id="IPR000994">
    <property type="entry name" value="Pept_M24"/>
</dbReference>
<evidence type="ECO:0000256" key="3">
    <source>
        <dbReference type="ARBA" id="ARBA00022801"/>
    </source>
</evidence>
<dbReference type="InterPro" id="IPR000587">
    <property type="entry name" value="Creatinase_N"/>
</dbReference>
<gene>
    <name evidence="7" type="ORF">SAMN05421759_102344</name>
</gene>
<dbReference type="PANTHER" id="PTHR43763:SF6">
    <property type="entry name" value="XAA-PRO AMINOPEPTIDASE 1"/>
    <property type="match status" value="1"/>
</dbReference>
<dbReference type="InterPro" id="IPR050422">
    <property type="entry name" value="X-Pro_aminopeptidase_P"/>
</dbReference>